<dbReference type="SUPFAM" id="SSF52540">
    <property type="entry name" value="P-loop containing nucleoside triphosphate hydrolases"/>
    <property type="match status" value="1"/>
</dbReference>
<gene>
    <name evidence="9" type="primary">ffh</name>
    <name evidence="11" type="ordered locus">DP2799</name>
</gene>
<dbReference type="Gene3D" id="1.20.120.140">
    <property type="entry name" value="Signal recognition particle SRP54, nucleotide-binding domain"/>
    <property type="match status" value="1"/>
</dbReference>
<dbReference type="Gene3D" id="1.10.260.30">
    <property type="entry name" value="Signal recognition particle, SRP54 subunit, M-domain"/>
    <property type="match status" value="1"/>
</dbReference>
<keyword evidence="3 9" id="KW-0378">Hydrolase</keyword>
<keyword evidence="9" id="KW-0963">Cytoplasm</keyword>
<dbReference type="SMART" id="SM00382">
    <property type="entry name" value="AAA"/>
    <property type="match status" value="1"/>
</dbReference>
<dbReference type="GO" id="GO:0048500">
    <property type="term" value="C:signal recognition particle"/>
    <property type="evidence" value="ECO:0007669"/>
    <property type="project" value="UniProtKB-UniRule"/>
</dbReference>
<organism evidence="11 12">
    <name type="scientific">Desulfotalea psychrophila (strain LSv54 / DSM 12343)</name>
    <dbReference type="NCBI Taxonomy" id="177439"/>
    <lineage>
        <taxon>Bacteria</taxon>
        <taxon>Pseudomonadati</taxon>
        <taxon>Thermodesulfobacteriota</taxon>
        <taxon>Desulfobulbia</taxon>
        <taxon>Desulfobulbales</taxon>
        <taxon>Desulfocapsaceae</taxon>
        <taxon>Desulfotalea</taxon>
    </lineage>
</organism>
<dbReference type="AlphaFoldDB" id="Q6AJF2"/>
<dbReference type="InterPro" id="IPR003593">
    <property type="entry name" value="AAA+_ATPase"/>
</dbReference>
<dbReference type="InterPro" id="IPR022941">
    <property type="entry name" value="SRP54"/>
</dbReference>
<keyword evidence="2 9" id="KW-0547">Nucleotide-binding</keyword>
<dbReference type="SMART" id="SM00963">
    <property type="entry name" value="SRP54_N"/>
    <property type="match status" value="1"/>
</dbReference>
<evidence type="ECO:0000259" key="10">
    <source>
        <dbReference type="PROSITE" id="PS00300"/>
    </source>
</evidence>
<feature type="binding site" evidence="9">
    <location>
        <begin position="135"/>
        <end position="142"/>
    </location>
    <ligand>
        <name>GTP</name>
        <dbReference type="ChEBI" id="CHEBI:37565"/>
    </ligand>
</feature>
<dbReference type="Proteomes" id="UP000000602">
    <property type="component" value="Chromosome"/>
</dbReference>
<evidence type="ECO:0000256" key="7">
    <source>
        <dbReference type="ARBA" id="ARBA00023274"/>
    </source>
</evidence>
<evidence type="ECO:0000256" key="6">
    <source>
        <dbReference type="ARBA" id="ARBA00023135"/>
    </source>
</evidence>
<accession>Q6AJF2</accession>
<dbReference type="STRING" id="177439.DP2799"/>
<keyword evidence="7 9" id="KW-0687">Ribonucleoprotein</keyword>
<dbReference type="PANTHER" id="PTHR11564:SF5">
    <property type="entry name" value="SIGNAL RECOGNITION PARTICLE SUBUNIT SRP54"/>
    <property type="match status" value="1"/>
</dbReference>
<dbReference type="KEGG" id="dps:DP2799"/>
<evidence type="ECO:0000256" key="8">
    <source>
        <dbReference type="ARBA" id="ARBA00048027"/>
    </source>
</evidence>
<evidence type="ECO:0000313" key="12">
    <source>
        <dbReference type="Proteomes" id="UP000000602"/>
    </source>
</evidence>
<dbReference type="Gene3D" id="3.40.50.300">
    <property type="entry name" value="P-loop containing nucleotide triphosphate hydrolases"/>
    <property type="match status" value="1"/>
</dbReference>
<dbReference type="Pfam" id="PF00448">
    <property type="entry name" value="SRP54"/>
    <property type="match status" value="1"/>
</dbReference>
<evidence type="ECO:0000256" key="1">
    <source>
        <dbReference type="ARBA" id="ARBA00005450"/>
    </source>
</evidence>
<reference evidence="12" key="1">
    <citation type="journal article" date="2004" name="Environ. Microbiol.">
        <title>The genome of Desulfotalea psychrophila, a sulfate-reducing bacterium from permanently cold Arctic sediments.</title>
        <authorList>
            <person name="Rabus R."/>
            <person name="Ruepp A."/>
            <person name="Frickey T."/>
            <person name="Rattei T."/>
            <person name="Fartmann B."/>
            <person name="Stark M."/>
            <person name="Bauer M."/>
            <person name="Zibat A."/>
            <person name="Lombardot T."/>
            <person name="Becker I."/>
            <person name="Amann J."/>
            <person name="Gellner K."/>
            <person name="Teeling H."/>
            <person name="Leuschner W.D."/>
            <person name="Gloeckner F.-O."/>
            <person name="Lupas A.N."/>
            <person name="Amann R."/>
            <person name="Klenk H.-P."/>
        </authorList>
    </citation>
    <scope>NUCLEOTIDE SEQUENCE [LARGE SCALE GENOMIC DNA]</scope>
    <source>
        <strain evidence="12">DSM 12343 / LSv54</strain>
    </source>
</reference>
<dbReference type="CDD" id="cd18539">
    <property type="entry name" value="SRP_G"/>
    <property type="match status" value="1"/>
</dbReference>
<dbReference type="InterPro" id="IPR000897">
    <property type="entry name" value="SRP54_GTPase_dom"/>
</dbReference>
<dbReference type="GO" id="GO:0008312">
    <property type="term" value="F:7S RNA binding"/>
    <property type="evidence" value="ECO:0007669"/>
    <property type="project" value="InterPro"/>
</dbReference>
<comment type="subunit">
    <text evidence="9">Part of the signal recognition particle protein translocation system, which is composed of SRP and FtsY.</text>
</comment>
<dbReference type="SUPFAM" id="SSF47446">
    <property type="entry name" value="Signal peptide-binding domain"/>
    <property type="match status" value="1"/>
</dbReference>
<comment type="similarity">
    <text evidence="1 9">Belongs to the GTP-binding SRP family. SRP54 subfamily.</text>
</comment>
<dbReference type="InterPro" id="IPR042101">
    <property type="entry name" value="SRP54_N_sf"/>
</dbReference>
<keyword evidence="12" id="KW-1185">Reference proteome</keyword>
<protein>
    <recommendedName>
        <fullName evidence="9">Signal recognition particle protein</fullName>
        <ecNumber evidence="9">3.6.5.4</ecNumber>
    </recommendedName>
    <alternativeName>
        <fullName evidence="9">Fifty-four homolog</fullName>
    </alternativeName>
</protein>
<comment type="function">
    <text evidence="9">Involved in targeting and insertion of nascent membrane proteins into the cytoplasmic membrane. Binds to the hydrophobic signal sequence of the ribosome-nascent chain (RNC) as it emerges from the ribosomes. The SRP-RNC complex is then targeted to the cytoplasmic membrane where it interacts with the SRP receptor FtsY.</text>
</comment>
<dbReference type="GO" id="GO:0003924">
    <property type="term" value="F:GTPase activity"/>
    <property type="evidence" value="ECO:0007669"/>
    <property type="project" value="UniProtKB-UniRule"/>
</dbReference>
<sequence length="480" mass="53180">MCISAKWWVHFFCRTHNCHTIQYRATRTMFENLTDRLEGVFKKLRGHGKLTEDNIQDAMREVRIALLDADVSFKVAKQFVASVTEKAIGREVGKSLSPGQQIIKIVHEELVSLLGGDTAQIELDGRQPVVIMMAGLQGSGKTTTSGKLAKMLKDKGRRPYLVPADVYRPAAIEQLQVLGDRLDVPVHPSTTATKPVDICTQAIAEAKIKNYDTVIIDTAGRLHVDNVLMGELQEIQAAVQLSEILFVADAMTGQDAVTVADKFNTDLEISGIILTKMEGDARGGAALSIKTVTGKPIKFVGVGEALDALEVFHPERVASRILGMGDVLTLIEKAEAVVDKDQANKLAHKLQTNQFTLEDFLDQIQQIKKMGSLDQILSMVPGINKLKKIKDAPQPNEKELGKTEAIIRSMTLKERRNHKLINTSRRQRIADGSGTSITDVNRVLKSYSEMLKMMKKMRGKPGLITGEKRRKLPKGMKKRR</sequence>
<dbReference type="EC" id="3.6.5.4" evidence="9"/>
<dbReference type="FunFam" id="3.40.50.300:FF:000022">
    <property type="entry name" value="Signal recognition particle 54 kDa subunit"/>
    <property type="match status" value="1"/>
</dbReference>
<dbReference type="Pfam" id="PF02978">
    <property type="entry name" value="SRP_SPB"/>
    <property type="match status" value="1"/>
</dbReference>
<comment type="catalytic activity">
    <reaction evidence="8 9">
        <text>GTP + H2O = GDP + phosphate + H(+)</text>
        <dbReference type="Rhea" id="RHEA:19669"/>
        <dbReference type="ChEBI" id="CHEBI:15377"/>
        <dbReference type="ChEBI" id="CHEBI:15378"/>
        <dbReference type="ChEBI" id="CHEBI:37565"/>
        <dbReference type="ChEBI" id="CHEBI:43474"/>
        <dbReference type="ChEBI" id="CHEBI:58189"/>
        <dbReference type="EC" id="3.6.5.4"/>
    </reaction>
</comment>
<evidence type="ECO:0000256" key="5">
    <source>
        <dbReference type="ARBA" id="ARBA00023134"/>
    </source>
</evidence>
<name>Q6AJF2_DESPS</name>
<dbReference type="InterPro" id="IPR004780">
    <property type="entry name" value="SRP"/>
</dbReference>
<dbReference type="SMART" id="SM00962">
    <property type="entry name" value="SRP54"/>
    <property type="match status" value="1"/>
</dbReference>
<keyword evidence="5 9" id="KW-0342">GTP-binding</keyword>
<dbReference type="EMBL" id="CR522870">
    <property type="protein sequence ID" value="CAG37528.1"/>
    <property type="molecule type" value="Genomic_DNA"/>
</dbReference>
<dbReference type="HAMAP" id="MF_00306">
    <property type="entry name" value="SRP54"/>
    <property type="match status" value="1"/>
</dbReference>
<proteinExistence type="inferred from homology"/>
<dbReference type="GO" id="GO:0006614">
    <property type="term" value="P:SRP-dependent cotranslational protein targeting to membrane"/>
    <property type="evidence" value="ECO:0007669"/>
    <property type="project" value="InterPro"/>
</dbReference>
<dbReference type="HOGENOM" id="CLU_009301_6_0_7"/>
<dbReference type="Pfam" id="PF02881">
    <property type="entry name" value="SRP54_N"/>
    <property type="match status" value="1"/>
</dbReference>
<dbReference type="InterPro" id="IPR004125">
    <property type="entry name" value="Signal_recog_particle_SRP54_M"/>
</dbReference>
<evidence type="ECO:0000256" key="2">
    <source>
        <dbReference type="ARBA" id="ARBA00022741"/>
    </source>
</evidence>
<feature type="binding site" evidence="9">
    <location>
        <begin position="217"/>
        <end position="221"/>
    </location>
    <ligand>
        <name>GTP</name>
        <dbReference type="ChEBI" id="CHEBI:37565"/>
    </ligand>
</feature>
<comment type="subcellular location">
    <subcellularLocation>
        <location evidence="9">Cytoplasm</location>
    </subcellularLocation>
    <text evidence="9">The SRP-RNC complex is targeted to the cytoplasmic membrane.</text>
</comment>
<dbReference type="GO" id="GO:0005525">
    <property type="term" value="F:GTP binding"/>
    <property type="evidence" value="ECO:0007669"/>
    <property type="project" value="UniProtKB-UniRule"/>
</dbReference>
<evidence type="ECO:0000313" key="11">
    <source>
        <dbReference type="EMBL" id="CAG37528.1"/>
    </source>
</evidence>
<dbReference type="InterPro" id="IPR036891">
    <property type="entry name" value="Signal_recog_part_SRP54_M_sf"/>
</dbReference>
<dbReference type="PROSITE" id="PS00300">
    <property type="entry name" value="SRP54"/>
    <property type="match status" value="1"/>
</dbReference>
<comment type="domain">
    <text evidence="9">Composed of three domains: the N-terminal N domain, which is responsible for interactions with the ribosome, the central G domain, which binds GTP, and the C-terminal M domain, which binds the RNA and the signal sequence of the RNC.</text>
</comment>
<keyword evidence="4 9" id="KW-0694">RNA-binding</keyword>
<feature type="domain" description="SRP54-type proteins GTP-binding" evidence="10">
    <location>
        <begin position="296"/>
        <end position="309"/>
    </location>
</feature>
<dbReference type="eggNOG" id="COG0541">
    <property type="taxonomic scope" value="Bacteria"/>
</dbReference>
<dbReference type="InterPro" id="IPR013822">
    <property type="entry name" value="Signal_recog_particl_SRP54_hlx"/>
</dbReference>
<keyword evidence="6 9" id="KW-0733">Signal recognition particle</keyword>
<dbReference type="PANTHER" id="PTHR11564">
    <property type="entry name" value="SIGNAL RECOGNITION PARTICLE 54K PROTEIN SRP54"/>
    <property type="match status" value="1"/>
</dbReference>
<evidence type="ECO:0000256" key="3">
    <source>
        <dbReference type="ARBA" id="ARBA00022801"/>
    </source>
</evidence>
<comment type="caution">
    <text evidence="9">Lacks conserved residue(s) required for the propagation of feature annotation.</text>
</comment>
<evidence type="ECO:0000256" key="4">
    <source>
        <dbReference type="ARBA" id="ARBA00022884"/>
    </source>
</evidence>
<evidence type="ECO:0000256" key="9">
    <source>
        <dbReference type="HAMAP-Rule" id="MF_00306"/>
    </source>
</evidence>
<dbReference type="NCBIfam" id="TIGR00959">
    <property type="entry name" value="ffh"/>
    <property type="match status" value="1"/>
</dbReference>
<dbReference type="InterPro" id="IPR027417">
    <property type="entry name" value="P-loop_NTPase"/>
</dbReference>